<protein>
    <recommendedName>
        <fullName evidence="3">Cleavage/polyadenylation specificity factor A subunit C-terminal domain-containing protein</fullName>
    </recommendedName>
</protein>
<dbReference type="EMBL" id="JAVRRD010000011">
    <property type="protein sequence ID" value="KAK5053908.1"/>
    <property type="molecule type" value="Genomic_DNA"/>
</dbReference>
<keyword evidence="2" id="KW-1185">Reference proteome</keyword>
<accession>A0AAV9NBU3</accession>
<evidence type="ECO:0000313" key="2">
    <source>
        <dbReference type="Proteomes" id="UP001358417"/>
    </source>
</evidence>
<name>A0AAV9NBU3_9EURO</name>
<evidence type="ECO:0000313" key="1">
    <source>
        <dbReference type="EMBL" id="KAK5053908.1"/>
    </source>
</evidence>
<organism evidence="1 2">
    <name type="scientific">Exophiala bonariae</name>
    <dbReference type="NCBI Taxonomy" id="1690606"/>
    <lineage>
        <taxon>Eukaryota</taxon>
        <taxon>Fungi</taxon>
        <taxon>Dikarya</taxon>
        <taxon>Ascomycota</taxon>
        <taxon>Pezizomycotina</taxon>
        <taxon>Eurotiomycetes</taxon>
        <taxon>Chaetothyriomycetidae</taxon>
        <taxon>Chaetothyriales</taxon>
        <taxon>Herpotrichiellaceae</taxon>
        <taxon>Exophiala</taxon>
    </lineage>
</organism>
<dbReference type="RefSeq" id="XP_064707033.1">
    <property type="nucleotide sequence ID" value="XM_064845488.1"/>
</dbReference>
<gene>
    <name evidence="1" type="ORF">LTR84_001870</name>
</gene>
<dbReference type="AlphaFoldDB" id="A0AAV9NBU3"/>
<evidence type="ECO:0008006" key="3">
    <source>
        <dbReference type="Google" id="ProtNLM"/>
    </source>
</evidence>
<reference evidence="1 2" key="1">
    <citation type="submission" date="2023-08" db="EMBL/GenBank/DDBJ databases">
        <title>Black Yeasts Isolated from many extreme environments.</title>
        <authorList>
            <person name="Coleine C."/>
            <person name="Stajich J.E."/>
            <person name="Selbmann L."/>
        </authorList>
    </citation>
    <scope>NUCLEOTIDE SEQUENCE [LARGE SCALE GENOMIC DNA]</scope>
    <source>
        <strain evidence="1 2">CCFEE 5792</strain>
    </source>
</reference>
<comment type="caution">
    <text evidence="1">The sequence shown here is derived from an EMBL/GenBank/DDBJ whole genome shotgun (WGS) entry which is preliminary data.</text>
</comment>
<proteinExistence type="predicted"/>
<dbReference type="Proteomes" id="UP001358417">
    <property type="component" value="Unassembled WGS sequence"/>
</dbReference>
<sequence>MSKPNPCFVIYGPDKQGALYTLDQSGRRTVLFSHKENKSKPQLELYVVQGGLLQPLSTASFSSLSSSITMNIHGQEIKMKDKYSGLTPYKAFTGPVGELTWKPTKWANGSELWDSAGVLLARYKHLKFSGDPVLEIFVQLDNILMELVVTAAVSILVDEKKGLKIAGELVEALSGV</sequence>
<dbReference type="GeneID" id="89970086"/>